<evidence type="ECO:0000313" key="3">
    <source>
        <dbReference type="Proteomes" id="UP000317894"/>
    </source>
</evidence>
<protein>
    <recommendedName>
        <fullName evidence="1">DUF6894 domain-containing protein</fullName>
    </recommendedName>
</protein>
<reference evidence="2 3" key="1">
    <citation type="submission" date="2019-07" db="EMBL/GenBank/DDBJ databases">
        <title>Novel species isolated from glacier.</title>
        <authorList>
            <person name="Liu Q."/>
            <person name="Xin Y.-H."/>
        </authorList>
    </citation>
    <scope>NUCLEOTIDE SEQUENCE [LARGE SCALE GENOMIC DNA]</scope>
    <source>
        <strain evidence="2 3">LB1R16</strain>
    </source>
</reference>
<evidence type="ECO:0000313" key="2">
    <source>
        <dbReference type="EMBL" id="TRW18242.1"/>
    </source>
</evidence>
<gene>
    <name evidence="2" type="ORF">FMM06_09135</name>
</gene>
<evidence type="ECO:0000259" key="1">
    <source>
        <dbReference type="Pfam" id="PF21834"/>
    </source>
</evidence>
<organism evidence="2 3">
    <name type="scientific">Glacieibacterium frigidum</name>
    <dbReference type="NCBI Taxonomy" id="2593303"/>
    <lineage>
        <taxon>Bacteria</taxon>
        <taxon>Pseudomonadati</taxon>
        <taxon>Pseudomonadota</taxon>
        <taxon>Alphaproteobacteria</taxon>
        <taxon>Sphingomonadales</taxon>
        <taxon>Sphingosinicellaceae</taxon>
        <taxon>Glacieibacterium</taxon>
    </lineage>
</organism>
<dbReference type="RefSeq" id="WP_144236935.1">
    <property type="nucleotide sequence ID" value="NZ_VJWA01000001.1"/>
</dbReference>
<dbReference type="OrthoDB" id="7476020at2"/>
<dbReference type="EMBL" id="VJWA01000001">
    <property type="protein sequence ID" value="TRW18242.1"/>
    <property type="molecule type" value="Genomic_DNA"/>
</dbReference>
<dbReference type="InterPro" id="IPR054189">
    <property type="entry name" value="DUF6894"/>
</dbReference>
<feature type="domain" description="DUF6894" evidence="1">
    <location>
        <begin position="4"/>
        <end position="72"/>
    </location>
</feature>
<dbReference type="Pfam" id="PF21834">
    <property type="entry name" value="DUF6894"/>
    <property type="match status" value="1"/>
</dbReference>
<sequence length="78" mass="8419">MATYFIHSSLGAQTIEDPEGLDFDGLEDARQYAIGAGRHIVAEEIIEGATSVDLQLYIENEGGERLATVSFAVRVGHP</sequence>
<name>A0A552UJ37_9SPHN</name>
<dbReference type="AlphaFoldDB" id="A0A552UJ37"/>
<proteinExistence type="predicted"/>
<accession>A0A552UJ37</accession>
<dbReference type="Proteomes" id="UP000317894">
    <property type="component" value="Unassembled WGS sequence"/>
</dbReference>
<comment type="caution">
    <text evidence="2">The sequence shown here is derived from an EMBL/GenBank/DDBJ whole genome shotgun (WGS) entry which is preliminary data.</text>
</comment>
<keyword evidence="3" id="KW-1185">Reference proteome</keyword>